<keyword evidence="3 6" id="KW-0479">Metal-binding</keyword>
<sequence>MSTWYLDISAALKLVVDEAESRALIAEIDADRPALASCTLLETEMRRAAHRIPALTQRHVTELLDRIDLYTPSAVVFAQAGLLPGTHLRSLDAIHLAVAMQIGVDNLISYDRRMVEAARDVGLAVSAPR</sequence>
<dbReference type="EC" id="3.1.-.-" evidence="6"/>
<dbReference type="OrthoDB" id="4750219at2"/>
<evidence type="ECO:0000313" key="8">
    <source>
        <dbReference type="EMBL" id="AXE39824.1"/>
    </source>
</evidence>
<dbReference type="InterPro" id="IPR022907">
    <property type="entry name" value="VapC_family"/>
</dbReference>
<evidence type="ECO:0000259" key="7">
    <source>
        <dbReference type="Pfam" id="PF01850"/>
    </source>
</evidence>
<dbReference type="GO" id="GO:0000287">
    <property type="term" value="F:magnesium ion binding"/>
    <property type="evidence" value="ECO:0007669"/>
    <property type="project" value="UniProtKB-UniRule"/>
</dbReference>
<evidence type="ECO:0000256" key="3">
    <source>
        <dbReference type="ARBA" id="ARBA00022723"/>
    </source>
</evidence>
<dbReference type="GO" id="GO:0090729">
    <property type="term" value="F:toxin activity"/>
    <property type="evidence" value="ECO:0007669"/>
    <property type="project" value="UniProtKB-KW"/>
</dbReference>
<dbReference type="SUPFAM" id="SSF88723">
    <property type="entry name" value="PIN domain-like"/>
    <property type="match status" value="1"/>
</dbReference>
<keyword evidence="2 6" id="KW-0540">Nuclease</keyword>
<proteinExistence type="inferred from homology"/>
<gene>
    <name evidence="6" type="primary">vapC</name>
    <name evidence="8" type="ORF">JS278_02688</name>
</gene>
<feature type="binding site" evidence="6">
    <location>
        <position position="92"/>
    </location>
    <ligand>
        <name>Mg(2+)</name>
        <dbReference type="ChEBI" id="CHEBI:18420"/>
    </ligand>
</feature>
<dbReference type="AlphaFoldDB" id="A0A344UX26"/>
<dbReference type="KEGG" id="acij:JS278_02688"/>
<evidence type="ECO:0000256" key="2">
    <source>
        <dbReference type="ARBA" id="ARBA00022722"/>
    </source>
</evidence>
<organism evidence="8 9">
    <name type="scientific">Acidipropionibacterium virtanenii</name>
    <dbReference type="NCBI Taxonomy" id="2057246"/>
    <lineage>
        <taxon>Bacteria</taxon>
        <taxon>Bacillati</taxon>
        <taxon>Actinomycetota</taxon>
        <taxon>Actinomycetes</taxon>
        <taxon>Propionibacteriales</taxon>
        <taxon>Propionibacteriaceae</taxon>
        <taxon>Acidipropionibacterium</taxon>
    </lineage>
</organism>
<evidence type="ECO:0000256" key="1">
    <source>
        <dbReference type="ARBA" id="ARBA00022649"/>
    </source>
</evidence>
<reference evidence="8 9" key="1">
    <citation type="submission" date="2017-12" db="EMBL/GenBank/DDBJ databases">
        <title>The whole genome sequence of the Acidipropionibacterium virtanenii sp. nov. type strain JS278.</title>
        <authorList>
            <person name="Laine P."/>
            <person name="Deptula P."/>
            <person name="Varmanen P."/>
            <person name="Auvinen P."/>
        </authorList>
    </citation>
    <scope>NUCLEOTIDE SEQUENCE [LARGE SCALE GENOMIC DNA]</scope>
    <source>
        <strain evidence="8 9">JS278</strain>
    </source>
</reference>
<dbReference type="GO" id="GO:0004540">
    <property type="term" value="F:RNA nuclease activity"/>
    <property type="evidence" value="ECO:0007669"/>
    <property type="project" value="InterPro"/>
</dbReference>
<dbReference type="Pfam" id="PF01850">
    <property type="entry name" value="PIN"/>
    <property type="match status" value="1"/>
</dbReference>
<keyword evidence="1 6" id="KW-1277">Toxin-antitoxin system</keyword>
<comment type="similarity">
    <text evidence="6">Belongs to the PINc/VapC protein family.</text>
</comment>
<feature type="domain" description="PIN" evidence="7">
    <location>
        <begin position="5"/>
        <end position="119"/>
    </location>
</feature>
<evidence type="ECO:0000313" key="9">
    <source>
        <dbReference type="Proteomes" id="UP000251995"/>
    </source>
</evidence>
<dbReference type="GO" id="GO:0016787">
    <property type="term" value="F:hydrolase activity"/>
    <property type="evidence" value="ECO:0007669"/>
    <property type="project" value="UniProtKB-KW"/>
</dbReference>
<dbReference type="InterPro" id="IPR002716">
    <property type="entry name" value="PIN_dom"/>
</dbReference>
<dbReference type="InterPro" id="IPR029060">
    <property type="entry name" value="PIN-like_dom_sf"/>
</dbReference>
<comment type="cofactor">
    <cofactor evidence="6">
        <name>Mg(2+)</name>
        <dbReference type="ChEBI" id="CHEBI:18420"/>
    </cofactor>
</comment>
<dbReference type="RefSeq" id="WP_114045641.1">
    <property type="nucleotide sequence ID" value="NZ_CP025198.1"/>
</dbReference>
<keyword evidence="6" id="KW-0800">Toxin</keyword>
<comment type="function">
    <text evidence="6">Toxic component of a toxin-antitoxin (TA) system. An RNase.</text>
</comment>
<keyword evidence="4 6" id="KW-0378">Hydrolase</keyword>
<name>A0A344UX26_9ACTN</name>
<evidence type="ECO:0000256" key="4">
    <source>
        <dbReference type="ARBA" id="ARBA00022801"/>
    </source>
</evidence>
<keyword evidence="9" id="KW-1185">Reference proteome</keyword>
<feature type="binding site" evidence="6">
    <location>
        <position position="7"/>
    </location>
    <ligand>
        <name>Mg(2+)</name>
        <dbReference type="ChEBI" id="CHEBI:18420"/>
    </ligand>
</feature>
<accession>A0A344UX26</accession>
<dbReference type="EMBL" id="CP025198">
    <property type="protein sequence ID" value="AXE39824.1"/>
    <property type="molecule type" value="Genomic_DNA"/>
</dbReference>
<dbReference type="Gene3D" id="3.40.50.1010">
    <property type="entry name" value="5'-nuclease"/>
    <property type="match status" value="1"/>
</dbReference>
<dbReference type="CDD" id="cd09874">
    <property type="entry name" value="PIN_MT3492-like"/>
    <property type="match status" value="1"/>
</dbReference>
<protein>
    <recommendedName>
        <fullName evidence="6">Ribonuclease VapC</fullName>
        <shortName evidence="6">RNase VapC</shortName>
        <ecNumber evidence="6">3.1.-.-</ecNumber>
    </recommendedName>
    <alternativeName>
        <fullName evidence="6">Toxin VapC</fullName>
    </alternativeName>
</protein>
<dbReference type="Proteomes" id="UP000251995">
    <property type="component" value="Chromosome"/>
</dbReference>
<evidence type="ECO:0000256" key="6">
    <source>
        <dbReference type="HAMAP-Rule" id="MF_00265"/>
    </source>
</evidence>
<dbReference type="HAMAP" id="MF_00265">
    <property type="entry name" value="VapC_Nob1"/>
    <property type="match status" value="1"/>
</dbReference>
<evidence type="ECO:0000256" key="5">
    <source>
        <dbReference type="ARBA" id="ARBA00022842"/>
    </source>
</evidence>
<keyword evidence="5 6" id="KW-0460">Magnesium</keyword>